<dbReference type="RefSeq" id="WP_246535984.1">
    <property type="nucleotide sequence ID" value="NZ_CP075371.1"/>
</dbReference>
<dbReference type="NCBIfam" id="TIGR00350">
    <property type="entry name" value="lytR_cpsA_psr"/>
    <property type="match status" value="1"/>
</dbReference>
<evidence type="ECO:0000313" key="5">
    <source>
        <dbReference type="Proteomes" id="UP000679307"/>
    </source>
</evidence>
<keyword evidence="5" id="KW-1185">Reference proteome</keyword>
<evidence type="ECO:0000256" key="2">
    <source>
        <dbReference type="SAM" id="MobiDB-lite"/>
    </source>
</evidence>
<gene>
    <name evidence="4" type="primary">lcpB_1</name>
    <name evidence="4" type="ORF">ENKNEFLB_01338</name>
</gene>
<feature type="domain" description="Cell envelope-related transcriptional attenuator" evidence="3">
    <location>
        <begin position="68"/>
        <end position="222"/>
    </location>
</feature>
<reference evidence="4 5" key="1">
    <citation type="submission" date="2021-05" db="EMBL/GenBank/DDBJ databases">
        <title>Complete genome of Nocardioides aquaticus KCTC 9944T isolated from meromictic and hypersaline Ekho Lake, Antarctica.</title>
        <authorList>
            <person name="Hwang K."/>
            <person name="Kim K.M."/>
            <person name="Choe H."/>
        </authorList>
    </citation>
    <scope>NUCLEOTIDE SEQUENCE [LARGE SCALE GENOMIC DNA]</scope>
    <source>
        <strain evidence="4 5">KCTC 9944</strain>
    </source>
</reference>
<name>A0ABX8EEN5_9ACTN</name>
<dbReference type="PANTHER" id="PTHR33392">
    <property type="entry name" value="POLYISOPRENYL-TEICHOIC ACID--PEPTIDOGLYCAN TEICHOIC ACID TRANSFERASE TAGU"/>
    <property type="match status" value="1"/>
</dbReference>
<dbReference type="InterPro" id="IPR050922">
    <property type="entry name" value="LytR/CpsA/Psr_CW_biosynth"/>
</dbReference>
<dbReference type="EMBL" id="CP075371">
    <property type="protein sequence ID" value="QVT78958.1"/>
    <property type="molecule type" value="Genomic_DNA"/>
</dbReference>
<protein>
    <submittedName>
        <fullName evidence="4">Cell wall biosynthesis protein LcpB</fullName>
    </submittedName>
</protein>
<dbReference type="Proteomes" id="UP000679307">
    <property type="component" value="Chromosome"/>
</dbReference>
<sequence length="369" mass="39065">MVTALVVVLAYRSLDGNIAEGEAINHLVQAPAEDEEADLQPMNVLVMGSDSREGEGNSIDGESGGGGSDTTILLHVSADRQEAYGVSLPRDALVTRPDCRTEDGMVPGGELQMFNTAFALGGPQCTVQMVESLTGVYIDHYMVLDFNGFKDMVEAVKGVEVCIPEDVVDPEHDIYFDAGVQTLTGQQALNYVRERTVLSATGDIGRMKRQQAFIASMVNKVVSAGTLSRPTRVFDFLDAATSSIVVDEDLDSIGRLVDLSMQFRDTGLTDISFITVPIAAYEPDPNRLVWTDQADQLWKLIRADRPLGGGLAEGSLTAADDVGTPTGTPSGSPGGPSGSPDAPGTRVPESDPGQSEAQRTARLAAGLCA</sequence>
<evidence type="ECO:0000256" key="1">
    <source>
        <dbReference type="ARBA" id="ARBA00006068"/>
    </source>
</evidence>
<feature type="region of interest" description="Disordered" evidence="2">
    <location>
        <begin position="312"/>
        <end position="369"/>
    </location>
</feature>
<organism evidence="4 5">
    <name type="scientific">Nocardioides aquaticus</name>
    <dbReference type="NCBI Taxonomy" id="160826"/>
    <lineage>
        <taxon>Bacteria</taxon>
        <taxon>Bacillati</taxon>
        <taxon>Actinomycetota</taxon>
        <taxon>Actinomycetes</taxon>
        <taxon>Propionibacteriales</taxon>
        <taxon>Nocardioidaceae</taxon>
        <taxon>Nocardioides</taxon>
    </lineage>
</organism>
<proteinExistence type="inferred from homology"/>
<evidence type="ECO:0000259" key="3">
    <source>
        <dbReference type="Pfam" id="PF03816"/>
    </source>
</evidence>
<evidence type="ECO:0000313" key="4">
    <source>
        <dbReference type="EMBL" id="QVT78958.1"/>
    </source>
</evidence>
<dbReference type="InterPro" id="IPR004474">
    <property type="entry name" value="LytR_CpsA_psr"/>
</dbReference>
<comment type="similarity">
    <text evidence="1">Belongs to the LytR/CpsA/Psr (LCP) family.</text>
</comment>
<dbReference type="PANTHER" id="PTHR33392:SF6">
    <property type="entry name" value="POLYISOPRENYL-TEICHOIC ACID--PEPTIDOGLYCAN TEICHOIC ACID TRANSFERASE TAGU"/>
    <property type="match status" value="1"/>
</dbReference>
<feature type="region of interest" description="Disordered" evidence="2">
    <location>
        <begin position="48"/>
        <end position="67"/>
    </location>
</feature>
<accession>A0ABX8EEN5</accession>
<dbReference type="Pfam" id="PF03816">
    <property type="entry name" value="LytR_cpsA_psr"/>
    <property type="match status" value="1"/>
</dbReference>